<proteinExistence type="predicted"/>
<dbReference type="AlphaFoldDB" id="A0A382NTY9"/>
<reference evidence="1" key="1">
    <citation type="submission" date="2018-05" db="EMBL/GenBank/DDBJ databases">
        <authorList>
            <person name="Lanie J.A."/>
            <person name="Ng W.-L."/>
            <person name="Kazmierczak K.M."/>
            <person name="Andrzejewski T.M."/>
            <person name="Davidsen T.M."/>
            <person name="Wayne K.J."/>
            <person name="Tettelin H."/>
            <person name="Glass J.I."/>
            <person name="Rusch D."/>
            <person name="Podicherti R."/>
            <person name="Tsui H.-C.T."/>
            <person name="Winkler M.E."/>
        </authorList>
    </citation>
    <scope>NUCLEOTIDE SEQUENCE</scope>
</reference>
<accession>A0A382NTY9</accession>
<name>A0A382NTY9_9ZZZZ</name>
<gene>
    <name evidence="1" type="ORF">METZ01_LOCUS317483</name>
</gene>
<protein>
    <submittedName>
        <fullName evidence="1">Uncharacterized protein</fullName>
    </submittedName>
</protein>
<feature type="non-terminal residue" evidence="1">
    <location>
        <position position="1"/>
    </location>
</feature>
<organism evidence="1">
    <name type="scientific">marine metagenome</name>
    <dbReference type="NCBI Taxonomy" id="408172"/>
    <lineage>
        <taxon>unclassified sequences</taxon>
        <taxon>metagenomes</taxon>
        <taxon>ecological metagenomes</taxon>
    </lineage>
</organism>
<evidence type="ECO:0000313" key="1">
    <source>
        <dbReference type="EMBL" id="SVC64629.1"/>
    </source>
</evidence>
<dbReference type="EMBL" id="UINC01102763">
    <property type="protein sequence ID" value="SVC64629.1"/>
    <property type="molecule type" value="Genomic_DNA"/>
</dbReference>
<sequence length="21" mass="2410">DLTLPNFCRKISYGLIDILTN</sequence>